<organism evidence="8 9">
    <name type="scientific">Arenimonas caeni</name>
    <dbReference type="NCBI Taxonomy" id="2058085"/>
    <lineage>
        <taxon>Bacteria</taxon>
        <taxon>Pseudomonadati</taxon>
        <taxon>Pseudomonadota</taxon>
        <taxon>Gammaproteobacteria</taxon>
        <taxon>Lysobacterales</taxon>
        <taxon>Lysobacteraceae</taxon>
        <taxon>Arenimonas</taxon>
    </lineage>
</organism>
<protein>
    <recommendedName>
        <fullName evidence="10">Sensor domain-containing diguanylate cyclase</fullName>
    </recommendedName>
</protein>
<dbReference type="AlphaFoldDB" id="A0A2P6M6I4"/>
<dbReference type="GO" id="GO:0003824">
    <property type="term" value="F:catalytic activity"/>
    <property type="evidence" value="ECO:0007669"/>
    <property type="project" value="UniProtKB-ARBA"/>
</dbReference>
<dbReference type="Pfam" id="PF03924">
    <property type="entry name" value="CHASE"/>
    <property type="match status" value="1"/>
</dbReference>
<dbReference type="Gene3D" id="3.30.70.270">
    <property type="match status" value="1"/>
</dbReference>
<dbReference type="OrthoDB" id="9812260at2"/>
<dbReference type="SMART" id="SM00267">
    <property type="entry name" value="GGDEF"/>
    <property type="match status" value="1"/>
</dbReference>
<dbReference type="InterPro" id="IPR042240">
    <property type="entry name" value="CHASE_sf"/>
</dbReference>
<keyword evidence="4 5" id="KW-0472">Membrane</keyword>
<evidence type="ECO:0000313" key="8">
    <source>
        <dbReference type="EMBL" id="PRH81617.1"/>
    </source>
</evidence>
<dbReference type="SMART" id="SM01079">
    <property type="entry name" value="CHASE"/>
    <property type="match status" value="1"/>
</dbReference>
<comment type="caution">
    <text evidence="8">The sequence shown here is derived from an EMBL/GenBank/DDBJ whole genome shotgun (WGS) entry which is preliminary data.</text>
</comment>
<keyword evidence="2 5" id="KW-0812">Transmembrane</keyword>
<dbReference type="PANTHER" id="PTHR46663:SF4">
    <property type="entry name" value="DIGUANYLATE CYCLASE DGCT-RELATED"/>
    <property type="match status" value="1"/>
</dbReference>
<evidence type="ECO:0000259" key="7">
    <source>
        <dbReference type="PROSITE" id="PS50887"/>
    </source>
</evidence>
<evidence type="ECO:0000256" key="3">
    <source>
        <dbReference type="ARBA" id="ARBA00022989"/>
    </source>
</evidence>
<dbReference type="Gene3D" id="3.30.450.350">
    <property type="entry name" value="CHASE domain"/>
    <property type="match status" value="1"/>
</dbReference>
<comment type="subcellular location">
    <subcellularLocation>
        <location evidence="1">Membrane</location>
    </subcellularLocation>
</comment>
<keyword evidence="3 5" id="KW-1133">Transmembrane helix</keyword>
<accession>A0A2P6M6I4</accession>
<dbReference type="NCBIfam" id="TIGR00254">
    <property type="entry name" value="GGDEF"/>
    <property type="match status" value="1"/>
</dbReference>
<dbReference type="InterPro" id="IPR052163">
    <property type="entry name" value="DGC-Regulatory_Protein"/>
</dbReference>
<feature type="transmembrane region" description="Helical" evidence="5">
    <location>
        <begin position="29"/>
        <end position="49"/>
    </location>
</feature>
<evidence type="ECO:0000256" key="1">
    <source>
        <dbReference type="ARBA" id="ARBA00004370"/>
    </source>
</evidence>
<dbReference type="SUPFAM" id="SSF55073">
    <property type="entry name" value="Nucleotide cyclase"/>
    <property type="match status" value="1"/>
</dbReference>
<name>A0A2P6M6I4_9GAMM</name>
<dbReference type="EMBL" id="PVLF01000020">
    <property type="protein sequence ID" value="PRH81617.1"/>
    <property type="molecule type" value="Genomic_DNA"/>
</dbReference>
<evidence type="ECO:0000313" key="9">
    <source>
        <dbReference type="Proteomes" id="UP000241736"/>
    </source>
</evidence>
<evidence type="ECO:0008006" key="10">
    <source>
        <dbReference type="Google" id="ProtNLM"/>
    </source>
</evidence>
<dbReference type="RefSeq" id="WP_106991207.1">
    <property type="nucleotide sequence ID" value="NZ_JAVEVW010000170.1"/>
</dbReference>
<evidence type="ECO:0000259" key="6">
    <source>
        <dbReference type="PROSITE" id="PS50839"/>
    </source>
</evidence>
<dbReference type="PANTHER" id="PTHR46663">
    <property type="entry name" value="DIGUANYLATE CYCLASE DGCT-RELATED"/>
    <property type="match status" value="1"/>
</dbReference>
<dbReference type="Pfam" id="PF00990">
    <property type="entry name" value="GGDEF"/>
    <property type="match status" value="1"/>
</dbReference>
<dbReference type="InterPro" id="IPR006189">
    <property type="entry name" value="CHASE_dom"/>
</dbReference>
<dbReference type="InterPro" id="IPR043128">
    <property type="entry name" value="Rev_trsase/Diguanyl_cyclase"/>
</dbReference>
<dbReference type="GO" id="GO:0016020">
    <property type="term" value="C:membrane"/>
    <property type="evidence" value="ECO:0007669"/>
    <property type="project" value="UniProtKB-SubCell"/>
</dbReference>
<dbReference type="PROSITE" id="PS50839">
    <property type="entry name" value="CHASE"/>
    <property type="match status" value="1"/>
</dbReference>
<proteinExistence type="predicted"/>
<feature type="domain" description="CHASE" evidence="6">
    <location>
        <begin position="125"/>
        <end position="216"/>
    </location>
</feature>
<dbReference type="InterPro" id="IPR000160">
    <property type="entry name" value="GGDEF_dom"/>
</dbReference>
<dbReference type="GO" id="GO:0007165">
    <property type="term" value="P:signal transduction"/>
    <property type="evidence" value="ECO:0007669"/>
    <property type="project" value="UniProtKB-ARBA"/>
</dbReference>
<dbReference type="InterPro" id="IPR029787">
    <property type="entry name" value="Nucleotide_cyclase"/>
</dbReference>
<gene>
    <name evidence="8" type="ORF">C6N40_11660</name>
</gene>
<evidence type="ECO:0000256" key="4">
    <source>
        <dbReference type="ARBA" id="ARBA00023136"/>
    </source>
</evidence>
<feature type="domain" description="GGDEF" evidence="7">
    <location>
        <begin position="339"/>
        <end position="474"/>
    </location>
</feature>
<dbReference type="CDD" id="cd01949">
    <property type="entry name" value="GGDEF"/>
    <property type="match status" value="1"/>
</dbReference>
<reference evidence="8 9" key="1">
    <citation type="submission" date="2018-03" db="EMBL/GenBank/DDBJ databases">
        <title>Arenimonas caeni sp. nov., isolated from activated sludge.</title>
        <authorList>
            <person name="Liu H."/>
        </authorList>
    </citation>
    <scope>NUCLEOTIDE SEQUENCE [LARGE SCALE GENOMIC DNA]</scope>
    <source>
        <strain evidence="9">z29</strain>
    </source>
</reference>
<dbReference type="Proteomes" id="UP000241736">
    <property type="component" value="Unassembled WGS sequence"/>
</dbReference>
<evidence type="ECO:0000256" key="2">
    <source>
        <dbReference type="ARBA" id="ARBA00022692"/>
    </source>
</evidence>
<keyword evidence="9" id="KW-1185">Reference proteome</keyword>
<dbReference type="PROSITE" id="PS50887">
    <property type="entry name" value="GGDEF"/>
    <property type="match status" value="1"/>
</dbReference>
<evidence type="ECO:0000256" key="5">
    <source>
        <dbReference type="SAM" id="Phobius"/>
    </source>
</evidence>
<sequence length="485" mass="52943">MAAREDSLEPLGAESHDPADSWLRPGRPMFFGLLVLLMGIYFSISAAQLERDRYLSERRSRVQAELSDFRARLETRVYASVGLVRGVAVQVVQQEGMSHEAFDAIAAELLRGQPGIRSLSLAPGFVITEIYPREGNEAALGLDQLEDPVQKGAMLRAIKEDGPLLAGPFEAVQGGRVLAIRIPLWVDREGVPRLWGAVNMVLDHEELLAEAGIKALEKQLRLSIVGRDAAGPGGEIVRGLRLPPDSRAVRVPAFLPGGSWLISAVPLEGWDARPWWRTPGFPLRIILSVLAAMATTRILHDRQRIRRLAGMDALTALPNRRWALQHLSRRILRARRGDGRFALLSFDLDGFKPVNDTYGHAAGDYLLAEIGRRLTESVRPGDVVARMGGDEFLVIVGIEDGADESWLRAVAARVQSAISRPVPIEGHWVVVGASIGIACFPEDGDDSETLLRRADEAMYRAKAGRSDGVAFAGPLALGSRPDVAD</sequence>